<comment type="caution">
    <text evidence="3">The sequence shown here is derived from an EMBL/GenBank/DDBJ whole genome shotgun (WGS) entry which is preliminary data.</text>
</comment>
<sequence length="912" mass="101487">MTYRGLWGVVPKHGLLLCKCQAPVLIHATARKPVTRYTCIREVRIPADFEDPREIDRPSREVWTFACELLPGGVLVRKIPRRTECPFRGLQGFPSVPSCVSVIGVSSIPTSFGSRRPWGAQNAHFKKWLVGVYGGAPNHHLLLCKRRPTVPTAAAARKPVPRCTRIRQVRVPTDFEDPLESNRPTHDAWTIACDLIARGVLVHKIRRRLECPCRGLRGFPSVPSCVSVVGLPSIPTCSGFSALGEDYERNPQGNYKFCYHWITAEEGDCPNRARRRSKGGEVTSRQGGATSVDERYNQAVAFWLEYKRNDDGDIVEKEHSIQLVIDPKKDILVLKGVFVQSVGETLRCQHKPGVKVMAATMKVYRMMLRMFHYILFLEQEVDDDAWRYGSSFFQTQEQLLAEFAPQSLTNASWESVSNFLKWLEHVFFLRAEPLTVENYKAQFNEEGPFEAEDMEEVSDSKSFDFEPMQLPEVVPQLVMAIKEAGGKWSALYRLGARPFKKKAKEAIVEHLSVVKPGRRPQDVDAYVVQNLNELYDNKLLEFRAPFYPLDSTPSRDIDWRMPQPPAGGQHPGGGGAGGGDEGDDSGTGVDIAEGKPSGGEGSGRGSGETESGSKESGGKGSGGKGSGGKRRAFGTHESKGYEFRHNDPLLTTVLKCWKSRLTISQSVGGPAAGVLEIGGSEHQCHVTEGAPIDFESKSTATAGEEELPAKTHVVQREELGGRKMMIQDAIELSDSAMVEVQHIESSVDVGIVLPPRNLEHGNASKLSFVLGGALITSHPLRSGKLRRTSAKVFSRSCRSSRILWRYILDARDNLSGFVEEVVLKKKTGRSVADWIEDFYLRHPFVRRFIADNETKFVNQEVLGMLKRLCVPIKLIEPYHPEASVPVERGHRTLKNKIAKLAADHLGSWLRYL</sequence>
<dbReference type="InterPro" id="IPR001584">
    <property type="entry name" value="Integrase_cat-core"/>
</dbReference>
<dbReference type="EMBL" id="BFEA01000283">
    <property type="protein sequence ID" value="GBG77993.1"/>
    <property type="molecule type" value="Genomic_DNA"/>
</dbReference>
<feature type="compositionally biased region" description="Gly residues" evidence="1">
    <location>
        <begin position="596"/>
        <end position="606"/>
    </location>
</feature>
<dbReference type="Gramene" id="GBG77993">
    <property type="protein sequence ID" value="GBG77993"/>
    <property type="gene ID" value="CBR_g25926"/>
</dbReference>
<evidence type="ECO:0000313" key="4">
    <source>
        <dbReference type="Proteomes" id="UP000265515"/>
    </source>
</evidence>
<dbReference type="InterPro" id="IPR012337">
    <property type="entry name" value="RNaseH-like_sf"/>
</dbReference>
<dbReference type="GO" id="GO:0015074">
    <property type="term" value="P:DNA integration"/>
    <property type="evidence" value="ECO:0007669"/>
    <property type="project" value="InterPro"/>
</dbReference>
<evidence type="ECO:0000256" key="1">
    <source>
        <dbReference type="SAM" id="MobiDB-lite"/>
    </source>
</evidence>
<name>A0A388L712_CHABU</name>
<organism evidence="3 4">
    <name type="scientific">Chara braunii</name>
    <name type="common">Braun's stonewort</name>
    <dbReference type="NCBI Taxonomy" id="69332"/>
    <lineage>
        <taxon>Eukaryota</taxon>
        <taxon>Viridiplantae</taxon>
        <taxon>Streptophyta</taxon>
        <taxon>Charophyceae</taxon>
        <taxon>Charales</taxon>
        <taxon>Characeae</taxon>
        <taxon>Chara</taxon>
    </lineage>
</organism>
<dbReference type="InterPro" id="IPR036397">
    <property type="entry name" value="RNaseH_sf"/>
</dbReference>
<proteinExistence type="predicted"/>
<dbReference type="GO" id="GO:0003676">
    <property type="term" value="F:nucleic acid binding"/>
    <property type="evidence" value="ECO:0007669"/>
    <property type="project" value="InterPro"/>
</dbReference>
<dbReference type="Gene3D" id="3.30.420.10">
    <property type="entry name" value="Ribonuclease H-like superfamily/Ribonuclease H"/>
    <property type="match status" value="1"/>
</dbReference>
<feature type="region of interest" description="Disordered" evidence="1">
    <location>
        <begin position="551"/>
        <end position="633"/>
    </location>
</feature>
<accession>A0A388L712</accession>
<evidence type="ECO:0000259" key="2">
    <source>
        <dbReference type="PROSITE" id="PS50994"/>
    </source>
</evidence>
<keyword evidence="4" id="KW-1185">Reference proteome</keyword>
<evidence type="ECO:0000313" key="3">
    <source>
        <dbReference type="EMBL" id="GBG77993.1"/>
    </source>
</evidence>
<reference evidence="3 4" key="1">
    <citation type="journal article" date="2018" name="Cell">
        <title>The Chara Genome: Secondary Complexity and Implications for Plant Terrestrialization.</title>
        <authorList>
            <person name="Nishiyama T."/>
            <person name="Sakayama H."/>
            <person name="Vries J.D."/>
            <person name="Buschmann H."/>
            <person name="Saint-Marcoux D."/>
            <person name="Ullrich K.K."/>
            <person name="Haas F.B."/>
            <person name="Vanderstraeten L."/>
            <person name="Becker D."/>
            <person name="Lang D."/>
            <person name="Vosolsobe S."/>
            <person name="Rombauts S."/>
            <person name="Wilhelmsson P.K.I."/>
            <person name="Janitza P."/>
            <person name="Kern R."/>
            <person name="Heyl A."/>
            <person name="Rumpler F."/>
            <person name="Villalobos L.I.A.C."/>
            <person name="Clay J.M."/>
            <person name="Skokan R."/>
            <person name="Toyoda A."/>
            <person name="Suzuki Y."/>
            <person name="Kagoshima H."/>
            <person name="Schijlen E."/>
            <person name="Tajeshwar N."/>
            <person name="Catarino B."/>
            <person name="Hetherington A.J."/>
            <person name="Saltykova A."/>
            <person name="Bonnot C."/>
            <person name="Breuninger H."/>
            <person name="Symeonidi A."/>
            <person name="Radhakrishnan G.V."/>
            <person name="Van Nieuwerburgh F."/>
            <person name="Deforce D."/>
            <person name="Chang C."/>
            <person name="Karol K.G."/>
            <person name="Hedrich R."/>
            <person name="Ulvskov P."/>
            <person name="Glockner G."/>
            <person name="Delwiche C.F."/>
            <person name="Petrasek J."/>
            <person name="Van de Peer Y."/>
            <person name="Friml J."/>
            <person name="Beilby M."/>
            <person name="Dolan L."/>
            <person name="Kohara Y."/>
            <person name="Sugano S."/>
            <person name="Fujiyama A."/>
            <person name="Delaux P.-M."/>
            <person name="Quint M."/>
            <person name="TheiBen G."/>
            <person name="Hagemann M."/>
            <person name="Harholt J."/>
            <person name="Dunand C."/>
            <person name="Zachgo S."/>
            <person name="Langdale J."/>
            <person name="Maumus F."/>
            <person name="Straeten D.V.D."/>
            <person name="Gould S.B."/>
            <person name="Rensing S.A."/>
        </authorList>
    </citation>
    <scope>NUCLEOTIDE SEQUENCE [LARGE SCALE GENOMIC DNA]</scope>
    <source>
        <strain evidence="3 4">S276</strain>
    </source>
</reference>
<feature type="domain" description="Integrase catalytic" evidence="2">
    <location>
        <begin position="775"/>
        <end position="912"/>
    </location>
</feature>
<feature type="region of interest" description="Disordered" evidence="1">
    <location>
        <begin position="270"/>
        <end position="290"/>
    </location>
</feature>
<feature type="compositionally biased region" description="Gly residues" evidence="1">
    <location>
        <begin position="569"/>
        <end position="579"/>
    </location>
</feature>
<protein>
    <recommendedName>
        <fullName evidence="2">Integrase catalytic domain-containing protein</fullName>
    </recommendedName>
</protein>
<gene>
    <name evidence="3" type="ORF">CBR_g25926</name>
</gene>
<dbReference type="AlphaFoldDB" id="A0A388L712"/>
<dbReference type="SUPFAM" id="SSF53098">
    <property type="entry name" value="Ribonuclease H-like"/>
    <property type="match status" value="1"/>
</dbReference>
<dbReference type="PROSITE" id="PS50994">
    <property type="entry name" value="INTEGRASE"/>
    <property type="match status" value="1"/>
</dbReference>
<dbReference type="Proteomes" id="UP000265515">
    <property type="component" value="Unassembled WGS sequence"/>
</dbReference>